<protein>
    <submittedName>
        <fullName evidence="1">Uncharacterized protein</fullName>
    </submittedName>
</protein>
<dbReference type="EMBL" id="VSSQ01038979">
    <property type="protein sequence ID" value="MPM91994.1"/>
    <property type="molecule type" value="Genomic_DNA"/>
</dbReference>
<name>A0A645DR98_9ZZZZ</name>
<dbReference type="AlphaFoldDB" id="A0A645DR98"/>
<proteinExistence type="predicted"/>
<comment type="caution">
    <text evidence="1">The sequence shown here is derived from an EMBL/GenBank/DDBJ whole genome shotgun (WGS) entry which is preliminary data.</text>
</comment>
<sequence>MPWQHADHRLALLAQCGNGGSHLRVITPGGANGSLERTLGHDSHQLFDIETEAGSWTIAPEHCTDFVVTATAHQGIAAARHIDRKARAAVVGVATQIGQVEADLDAIQMLHQPAQM</sequence>
<reference evidence="1" key="1">
    <citation type="submission" date="2019-08" db="EMBL/GenBank/DDBJ databases">
        <authorList>
            <person name="Kucharzyk K."/>
            <person name="Murdoch R.W."/>
            <person name="Higgins S."/>
            <person name="Loffler F."/>
        </authorList>
    </citation>
    <scope>NUCLEOTIDE SEQUENCE</scope>
</reference>
<gene>
    <name evidence="1" type="ORF">SDC9_139128</name>
</gene>
<evidence type="ECO:0000313" key="1">
    <source>
        <dbReference type="EMBL" id="MPM91994.1"/>
    </source>
</evidence>
<accession>A0A645DR98</accession>
<organism evidence="1">
    <name type="scientific">bioreactor metagenome</name>
    <dbReference type="NCBI Taxonomy" id="1076179"/>
    <lineage>
        <taxon>unclassified sequences</taxon>
        <taxon>metagenomes</taxon>
        <taxon>ecological metagenomes</taxon>
    </lineage>
</organism>